<keyword evidence="2" id="KW-1185">Reference proteome</keyword>
<dbReference type="AlphaFoldDB" id="A0A4Y9T3B6"/>
<dbReference type="InterPro" id="IPR017748">
    <property type="entry name" value="TagF"/>
</dbReference>
<dbReference type="PIRSF" id="PIRSF029287">
    <property type="entry name" value="UCP029287"/>
    <property type="match status" value="1"/>
</dbReference>
<evidence type="ECO:0000313" key="1">
    <source>
        <dbReference type="EMBL" id="TFW31994.1"/>
    </source>
</evidence>
<proteinExistence type="predicted"/>
<dbReference type="EMBL" id="SPUM01000072">
    <property type="protein sequence ID" value="TFW31994.1"/>
    <property type="molecule type" value="Genomic_DNA"/>
</dbReference>
<reference evidence="1 2" key="1">
    <citation type="submission" date="2019-03" db="EMBL/GenBank/DDBJ databases">
        <title>Draft genome of Massilia hortus sp. nov., a novel bacterial species of the Oxalobacteraceae family.</title>
        <authorList>
            <person name="Peta V."/>
            <person name="Raths R."/>
            <person name="Bucking H."/>
        </authorList>
    </citation>
    <scope>NUCLEOTIDE SEQUENCE [LARGE SCALE GENOMIC DNA]</scope>
    <source>
        <strain evidence="1 2">ONC3</strain>
    </source>
</reference>
<name>A0A4Y9T3B6_9BURK</name>
<organism evidence="1 2">
    <name type="scientific">Massilia horti</name>
    <dbReference type="NCBI Taxonomy" id="2562153"/>
    <lineage>
        <taxon>Bacteria</taxon>
        <taxon>Pseudomonadati</taxon>
        <taxon>Pseudomonadota</taxon>
        <taxon>Betaproteobacteria</taxon>
        <taxon>Burkholderiales</taxon>
        <taxon>Oxalobacteraceae</taxon>
        <taxon>Telluria group</taxon>
        <taxon>Massilia</taxon>
    </lineage>
</organism>
<dbReference type="Gene3D" id="3.40.1730.10">
    <property type="entry name" value="pa0076 domain"/>
    <property type="match status" value="1"/>
</dbReference>
<protein>
    <submittedName>
        <fullName evidence="1">Type VI secretion system-associated protein TagF</fullName>
    </submittedName>
</protein>
<dbReference type="NCBIfam" id="TIGR03373">
    <property type="entry name" value="VI_minor_4"/>
    <property type="match status" value="1"/>
</dbReference>
<dbReference type="Pfam" id="PF09867">
    <property type="entry name" value="TagF_N"/>
    <property type="match status" value="1"/>
</dbReference>
<comment type="caution">
    <text evidence="1">The sequence shown here is derived from an EMBL/GenBank/DDBJ whole genome shotgun (WGS) entry which is preliminary data.</text>
</comment>
<sequence>MERQAPGFYGKLASHGDFIWRRLAPGFIGVWDGWLQACIQASRVQLGENWLDVYLTGPIWRFALAPGVCDGQAWAGVLMPSVDRVGRHFPLMIAAGADQAVPLAQWLGANWFEQVEDLALSTLDVAFSFEQFDAALLSLPGLPLSPAPGTNGPLGWQIGIESANEAAGVADAVACAALYGQSVWWTDGSERVEPCVRLCRGLPAPQAYGAMLKD</sequence>
<accession>A0A4Y9T3B6</accession>
<dbReference type="OrthoDB" id="9801841at2"/>
<dbReference type="Proteomes" id="UP000297258">
    <property type="component" value="Unassembled WGS sequence"/>
</dbReference>
<dbReference type="InterPro" id="IPR038225">
    <property type="entry name" value="TagF_sf"/>
</dbReference>
<gene>
    <name evidence="1" type="primary">tagF</name>
    <name evidence="1" type="ORF">E4O92_11675</name>
</gene>
<evidence type="ECO:0000313" key="2">
    <source>
        <dbReference type="Proteomes" id="UP000297258"/>
    </source>
</evidence>